<keyword evidence="3" id="KW-0238">DNA-binding</keyword>
<dbReference type="GO" id="GO:0003677">
    <property type="term" value="F:DNA binding"/>
    <property type="evidence" value="ECO:0007669"/>
    <property type="project" value="UniProtKB-KW"/>
</dbReference>
<evidence type="ECO:0000313" key="8">
    <source>
        <dbReference type="Proteomes" id="UP001064489"/>
    </source>
</evidence>
<keyword evidence="5" id="KW-0539">Nucleus</keyword>
<dbReference type="AlphaFoldDB" id="A0AAD5NWH3"/>
<dbReference type="PROSITE" id="PS50863">
    <property type="entry name" value="B3"/>
    <property type="match status" value="1"/>
</dbReference>
<protein>
    <recommendedName>
        <fullName evidence="6">TF-B3 domain-containing protein</fullName>
    </recommendedName>
</protein>
<evidence type="ECO:0000256" key="5">
    <source>
        <dbReference type="ARBA" id="ARBA00023242"/>
    </source>
</evidence>
<evidence type="ECO:0000256" key="4">
    <source>
        <dbReference type="ARBA" id="ARBA00023163"/>
    </source>
</evidence>
<sequence>MALRNFKISKSLTKSDISSKPALPSEMVDHINPVMNGQHFVDLMVADIRGHKWPLRYYTRPNGNKKGPVFTNGWREFAREKNVQVGDELTFYGHQVRDDDGELKMKYMIEVKRIISMTFKGQPNIITLDVEYLPRD</sequence>
<dbReference type="Gene3D" id="2.40.330.10">
    <property type="entry name" value="DNA-binding pseudobarrel domain"/>
    <property type="match status" value="1"/>
</dbReference>
<reference evidence="7" key="2">
    <citation type="submission" date="2023-02" db="EMBL/GenBank/DDBJ databases">
        <authorList>
            <person name="Swenson N.G."/>
            <person name="Wegrzyn J.L."/>
            <person name="Mcevoy S.L."/>
        </authorList>
    </citation>
    <scope>NUCLEOTIDE SEQUENCE</scope>
    <source>
        <strain evidence="7">91603</strain>
        <tissue evidence="7">Leaf</tissue>
    </source>
</reference>
<dbReference type="GO" id="GO:0005634">
    <property type="term" value="C:nucleus"/>
    <property type="evidence" value="ECO:0007669"/>
    <property type="project" value="UniProtKB-SubCell"/>
</dbReference>
<evidence type="ECO:0000256" key="2">
    <source>
        <dbReference type="ARBA" id="ARBA00023015"/>
    </source>
</evidence>
<evidence type="ECO:0000259" key="6">
    <source>
        <dbReference type="PROSITE" id="PS50863"/>
    </source>
</evidence>
<dbReference type="SMART" id="SM01019">
    <property type="entry name" value="B3"/>
    <property type="match status" value="1"/>
</dbReference>
<comment type="subcellular location">
    <subcellularLocation>
        <location evidence="1">Nucleus</location>
    </subcellularLocation>
</comment>
<keyword evidence="4" id="KW-0804">Transcription</keyword>
<dbReference type="InterPro" id="IPR015300">
    <property type="entry name" value="DNA-bd_pseudobarrel_sf"/>
</dbReference>
<proteinExistence type="predicted"/>
<evidence type="ECO:0000256" key="1">
    <source>
        <dbReference type="ARBA" id="ARBA00004123"/>
    </source>
</evidence>
<keyword evidence="8" id="KW-1185">Reference proteome</keyword>
<dbReference type="InterPro" id="IPR003340">
    <property type="entry name" value="B3_DNA-bd"/>
</dbReference>
<dbReference type="Pfam" id="PF02362">
    <property type="entry name" value="B3"/>
    <property type="match status" value="1"/>
</dbReference>
<name>A0AAD5NWH3_ACENE</name>
<gene>
    <name evidence="7" type="ORF">LWI28_023293</name>
</gene>
<reference evidence="7" key="1">
    <citation type="journal article" date="2022" name="Plant J.">
        <title>Strategies of tolerance reflected in two North American maple genomes.</title>
        <authorList>
            <person name="McEvoy S.L."/>
            <person name="Sezen U.U."/>
            <person name="Trouern-Trend A."/>
            <person name="McMahon S.M."/>
            <person name="Schaberg P.G."/>
            <person name="Yang J."/>
            <person name="Wegrzyn J.L."/>
            <person name="Swenson N.G."/>
        </authorList>
    </citation>
    <scope>NUCLEOTIDE SEQUENCE</scope>
    <source>
        <strain evidence="7">91603</strain>
    </source>
</reference>
<dbReference type="Proteomes" id="UP001064489">
    <property type="component" value="Chromosome 3"/>
</dbReference>
<dbReference type="EMBL" id="JAJSOW010000100">
    <property type="protein sequence ID" value="KAI9187006.1"/>
    <property type="molecule type" value="Genomic_DNA"/>
</dbReference>
<accession>A0AAD5NWH3</accession>
<dbReference type="CDD" id="cd10017">
    <property type="entry name" value="B3_DNA"/>
    <property type="match status" value="1"/>
</dbReference>
<evidence type="ECO:0000256" key="3">
    <source>
        <dbReference type="ARBA" id="ARBA00023125"/>
    </source>
</evidence>
<organism evidence="7 8">
    <name type="scientific">Acer negundo</name>
    <name type="common">Box elder</name>
    <dbReference type="NCBI Taxonomy" id="4023"/>
    <lineage>
        <taxon>Eukaryota</taxon>
        <taxon>Viridiplantae</taxon>
        <taxon>Streptophyta</taxon>
        <taxon>Embryophyta</taxon>
        <taxon>Tracheophyta</taxon>
        <taxon>Spermatophyta</taxon>
        <taxon>Magnoliopsida</taxon>
        <taxon>eudicotyledons</taxon>
        <taxon>Gunneridae</taxon>
        <taxon>Pentapetalae</taxon>
        <taxon>rosids</taxon>
        <taxon>malvids</taxon>
        <taxon>Sapindales</taxon>
        <taxon>Sapindaceae</taxon>
        <taxon>Hippocastanoideae</taxon>
        <taxon>Acereae</taxon>
        <taxon>Acer</taxon>
    </lineage>
</organism>
<evidence type="ECO:0000313" key="7">
    <source>
        <dbReference type="EMBL" id="KAI9187006.1"/>
    </source>
</evidence>
<keyword evidence="2" id="KW-0805">Transcription regulation</keyword>
<comment type="caution">
    <text evidence="7">The sequence shown here is derived from an EMBL/GenBank/DDBJ whole genome shotgun (WGS) entry which is preliminary data.</text>
</comment>
<feature type="domain" description="TF-B3" evidence="6">
    <location>
        <begin position="6"/>
        <end position="111"/>
    </location>
</feature>
<dbReference type="SUPFAM" id="SSF101936">
    <property type="entry name" value="DNA-binding pseudobarrel domain"/>
    <property type="match status" value="1"/>
</dbReference>